<organism evidence="1">
    <name type="scientific">marine sediment metagenome</name>
    <dbReference type="NCBI Taxonomy" id="412755"/>
    <lineage>
        <taxon>unclassified sequences</taxon>
        <taxon>metagenomes</taxon>
        <taxon>ecological metagenomes</taxon>
    </lineage>
</organism>
<feature type="non-terminal residue" evidence="1">
    <location>
        <position position="32"/>
    </location>
</feature>
<protein>
    <submittedName>
        <fullName evidence="1">Uncharacterized protein</fullName>
    </submittedName>
</protein>
<name>X1IRP5_9ZZZZ</name>
<comment type="caution">
    <text evidence="1">The sequence shown here is derived from an EMBL/GenBank/DDBJ whole genome shotgun (WGS) entry which is preliminary data.</text>
</comment>
<reference evidence="1" key="1">
    <citation type="journal article" date="2014" name="Front. Microbiol.">
        <title>High frequency of phylogenetically diverse reductive dehalogenase-homologous genes in deep subseafloor sedimentary metagenomes.</title>
        <authorList>
            <person name="Kawai M."/>
            <person name="Futagami T."/>
            <person name="Toyoda A."/>
            <person name="Takaki Y."/>
            <person name="Nishi S."/>
            <person name="Hori S."/>
            <person name="Arai W."/>
            <person name="Tsubouchi T."/>
            <person name="Morono Y."/>
            <person name="Uchiyama I."/>
            <person name="Ito T."/>
            <person name="Fujiyama A."/>
            <person name="Inagaki F."/>
            <person name="Takami H."/>
        </authorList>
    </citation>
    <scope>NUCLEOTIDE SEQUENCE</scope>
    <source>
        <strain evidence="1">Expedition CK06-06</strain>
    </source>
</reference>
<evidence type="ECO:0000313" key="1">
    <source>
        <dbReference type="EMBL" id="GAH85116.1"/>
    </source>
</evidence>
<proteinExistence type="predicted"/>
<accession>X1IRP5</accession>
<gene>
    <name evidence="1" type="ORF">S03H2_66978</name>
</gene>
<dbReference type="AlphaFoldDB" id="X1IRP5"/>
<dbReference type="EMBL" id="BARU01043789">
    <property type="protein sequence ID" value="GAH85116.1"/>
    <property type="molecule type" value="Genomic_DNA"/>
</dbReference>
<sequence>MMKEILEMAAVSAEEAELYRVRSKSSEVIFEA</sequence>